<keyword evidence="2" id="KW-0004">4Fe-4S</keyword>
<evidence type="ECO:0000256" key="6">
    <source>
        <dbReference type="ARBA" id="ARBA00023014"/>
    </source>
</evidence>
<evidence type="ECO:0000256" key="5">
    <source>
        <dbReference type="ARBA" id="ARBA00023004"/>
    </source>
</evidence>
<dbReference type="AlphaFoldDB" id="A0A3B1C2F2"/>
<organism evidence="8">
    <name type="scientific">hydrothermal vent metagenome</name>
    <dbReference type="NCBI Taxonomy" id="652676"/>
    <lineage>
        <taxon>unclassified sequences</taxon>
        <taxon>metagenomes</taxon>
        <taxon>ecological metagenomes</taxon>
    </lineage>
</organism>
<keyword evidence="8" id="KW-0670">Pyruvate</keyword>
<sequence length="335" mass="37246">MADAKVDYYQAAHWRRGTKGRVECRLCPFNCSLLEGRTGICKGKKNIGGSLKAINYGLTTSMNMDPIEKKPLYHFFPGSRILSIGPNGCNLRCNFCQNHTISQEDYPTRFFSPEEVVNFALSRGSVGIAYTYTEPLIWFEYVMECGKAARAKGLVNVLVTNGVINPDPLDELIPWIDAMNIDIKSMDERFYKKICKGSLDVVLDNVRRAAGSVHVEITNLVISGLNDSDDMFFKLTDFLAGLDPLVPLHFSRYHPDYQQTAPPTPVKTLERAFAIASRKLKHVFIGNIASDNANQTLCPKCRKVIIKRSGYIVDKVEIENGKCGFCGAESGVIGA</sequence>
<dbReference type="CDD" id="cd01335">
    <property type="entry name" value="Radical_SAM"/>
    <property type="match status" value="1"/>
</dbReference>
<dbReference type="InterPro" id="IPR034457">
    <property type="entry name" value="Organic_radical-activating"/>
</dbReference>
<dbReference type="PANTHER" id="PTHR30352:SF5">
    <property type="entry name" value="PYRUVATE FORMATE-LYASE 1-ACTIVATING ENZYME"/>
    <property type="match status" value="1"/>
</dbReference>
<protein>
    <submittedName>
        <fullName evidence="8">COG1180: Radical SAM, Pyruvate-formate lyase-activating enzyme like</fullName>
    </submittedName>
</protein>
<dbReference type="SFLD" id="SFLDS00029">
    <property type="entry name" value="Radical_SAM"/>
    <property type="match status" value="1"/>
</dbReference>
<dbReference type="GO" id="GO:0016829">
    <property type="term" value="F:lyase activity"/>
    <property type="evidence" value="ECO:0007669"/>
    <property type="project" value="UniProtKB-KW"/>
</dbReference>
<evidence type="ECO:0000256" key="4">
    <source>
        <dbReference type="ARBA" id="ARBA00022723"/>
    </source>
</evidence>
<dbReference type="PROSITE" id="PS51918">
    <property type="entry name" value="RADICAL_SAM"/>
    <property type="match status" value="1"/>
</dbReference>
<evidence type="ECO:0000256" key="2">
    <source>
        <dbReference type="ARBA" id="ARBA00022485"/>
    </source>
</evidence>
<dbReference type="EMBL" id="UOGB01000102">
    <property type="protein sequence ID" value="VAX18194.1"/>
    <property type="molecule type" value="Genomic_DNA"/>
</dbReference>
<accession>A0A3B1C2F2</accession>
<dbReference type="GO" id="GO:0046872">
    <property type="term" value="F:metal ion binding"/>
    <property type="evidence" value="ECO:0007669"/>
    <property type="project" value="UniProtKB-KW"/>
</dbReference>
<dbReference type="GO" id="GO:0051539">
    <property type="term" value="F:4 iron, 4 sulfur cluster binding"/>
    <property type="evidence" value="ECO:0007669"/>
    <property type="project" value="UniProtKB-KW"/>
</dbReference>
<keyword evidence="5" id="KW-0408">Iron</keyword>
<keyword evidence="8" id="KW-0456">Lyase</keyword>
<dbReference type="InterPro" id="IPR027596">
    <property type="entry name" value="AmmeMemoSam_rS"/>
</dbReference>
<name>A0A3B1C2F2_9ZZZZ</name>
<dbReference type="SFLD" id="SFLDG01101">
    <property type="entry name" value="Uncharacterised_Radical_SAM_Su"/>
    <property type="match status" value="1"/>
</dbReference>
<dbReference type="NCBIfam" id="TIGR04337">
    <property type="entry name" value="AmmeMemoSam_rS"/>
    <property type="match status" value="1"/>
</dbReference>
<keyword evidence="6" id="KW-0411">Iron-sulfur</keyword>
<dbReference type="PANTHER" id="PTHR30352">
    <property type="entry name" value="PYRUVATE FORMATE-LYASE-ACTIVATING ENZYME"/>
    <property type="match status" value="1"/>
</dbReference>
<feature type="domain" description="Radical SAM core" evidence="7">
    <location>
        <begin position="74"/>
        <end position="287"/>
    </location>
</feature>
<dbReference type="InterPro" id="IPR016431">
    <property type="entry name" value="Pyrv-formate_lyase-activ_prd"/>
</dbReference>
<dbReference type="PIRSF" id="PIRSF004869">
    <property type="entry name" value="PflX_prd"/>
    <property type="match status" value="1"/>
</dbReference>
<evidence type="ECO:0000256" key="3">
    <source>
        <dbReference type="ARBA" id="ARBA00022691"/>
    </source>
</evidence>
<keyword evidence="4" id="KW-0479">Metal-binding</keyword>
<dbReference type="SUPFAM" id="SSF102114">
    <property type="entry name" value="Radical SAM enzymes"/>
    <property type="match status" value="1"/>
</dbReference>
<dbReference type="Gene3D" id="3.20.20.70">
    <property type="entry name" value="Aldolase class I"/>
    <property type="match status" value="1"/>
</dbReference>
<proteinExistence type="predicted"/>
<dbReference type="InterPro" id="IPR013785">
    <property type="entry name" value="Aldolase_TIM"/>
</dbReference>
<keyword evidence="3" id="KW-0949">S-adenosyl-L-methionine</keyword>
<dbReference type="Pfam" id="PF04055">
    <property type="entry name" value="Radical_SAM"/>
    <property type="match status" value="1"/>
</dbReference>
<gene>
    <name evidence="8" type="ORF">MNBD_NITROSPINAE03-1769</name>
</gene>
<evidence type="ECO:0000259" key="7">
    <source>
        <dbReference type="PROSITE" id="PS51918"/>
    </source>
</evidence>
<evidence type="ECO:0000256" key="1">
    <source>
        <dbReference type="ARBA" id="ARBA00001966"/>
    </source>
</evidence>
<dbReference type="InterPro" id="IPR007197">
    <property type="entry name" value="rSAM"/>
</dbReference>
<evidence type="ECO:0000313" key="8">
    <source>
        <dbReference type="EMBL" id="VAX18194.1"/>
    </source>
</evidence>
<reference evidence="8" key="1">
    <citation type="submission" date="2018-06" db="EMBL/GenBank/DDBJ databases">
        <authorList>
            <person name="Zhirakovskaya E."/>
        </authorList>
    </citation>
    <scope>NUCLEOTIDE SEQUENCE</scope>
</reference>
<dbReference type="InterPro" id="IPR058240">
    <property type="entry name" value="rSAM_sf"/>
</dbReference>
<comment type="cofactor">
    <cofactor evidence="1">
        <name>[4Fe-4S] cluster</name>
        <dbReference type="ChEBI" id="CHEBI:49883"/>
    </cofactor>
</comment>